<dbReference type="CDD" id="cd23999">
    <property type="entry name" value="CD19_protodomain_1_2"/>
    <property type="match status" value="1"/>
</dbReference>
<proteinExistence type="predicted"/>
<dbReference type="GO" id="GO:0050864">
    <property type="term" value="P:regulation of B cell activation"/>
    <property type="evidence" value="ECO:0007669"/>
    <property type="project" value="InterPro"/>
</dbReference>
<feature type="compositionally biased region" description="Basic and acidic residues" evidence="1">
    <location>
        <begin position="676"/>
        <end position="685"/>
    </location>
</feature>
<feature type="signal peptide" evidence="2">
    <location>
        <begin position="1"/>
        <end position="20"/>
    </location>
</feature>
<protein>
    <submittedName>
        <fullName evidence="5">B-lymphocyte antigen CD19</fullName>
    </submittedName>
</protein>
<keyword evidence="2" id="KW-0732">Signal</keyword>
<dbReference type="GO" id="GO:0002322">
    <property type="term" value="P:B cell proliferation involved in immune response"/>
    <property type="evidence" value="ECO:0007669"/>
    <property type="project" value="InterPro"/>
</dbReference>
<feature type="region of interest" description="Disordered" evidence="1">
    <location>
        <begin position="329"/>
        <end position="350"/>
    </location>
</feature>
<dbReference type="SMART" id="SM00213">
    <property type="entry name" value="UBQ"/>
    <property type="match status" value="1"/>
</dbReference>
<dbReference type="InterPro" id="IPR003599">
    <property type="entry name" value="Ig_sub"/>
</dbReference>
<dbReference type="InterPro" id="IPR042341">
    <property type="entry name" value="CD19"/>
</dbReference>
<feature type="region of interest" description="Disordered" evidence="1">
    <location>
        <begin position="729"/>
        <end position="790"/>
    </location>
</feature>
<feature type="compositionally biased region" description="Basic and acidic residues" evidence="1">
    <location>
        <begin position="756"/>
        <end position="768"/>
    </location>
</feature>
<dbReference type="InterPro" id="IPR007110">
    <property type="entry name" value="Ig-like_dom"/>
</dbReference>
<gene>
    <name evidence="5" type="ORF">H920_05086</name>
</gene>
<feature type="region of interest" description="Disordered" evidence="1">
    <location>
        <begin position="478"/>
        <end position="529"/>
    </location>
</feature>
<evidence type="ECO:0000256" key="1">
    <source>
        <dbReference type="SAM" id="MobiDB-lite"/>
    </source>
</evidence>
<dbReference type="CDD" id="cd17079">
    <property type="entry name" value="Ubl_SLD2_NFATC2ip"/>
    <property type="match status" value="1"/>
</dbReference>
<dbReference type="SUPFAM" id="SSF48726">
    <property type="entry name" value="Immunoglobulin"/>
    <property type="match status" value="2"/>
</dbReference>
<dbReference type="InterPro" id="IPR029071">
    <property type="entry name" value="Ubiquitin-like_domsf"/>
</dbReference>
<dbReference type="PANTHER" id="PTHR16674">
    <property type="entry name" value="B-LYMPHOCYTE ANTIGEN CD19"/>
    <property type="match status" value="1"/>
</dbReference>
<dbReference type="AlphaFoldDB" id="A0A091DN29"/>
<feature type="region of interest" description="Disordered" evidence="1">
    <location>
        <begin position="660"/>
        <end position="713"/>
    </location>
</feature>
<dbReference type="EMBL" id="KN122083">
    <property type="protein sequence ID" value="KFO33549.1"/>
    <property type="molecule type" value="Genomic_DNA"/>
</dbReference>
<accession>A0A091DN29</accession>
<evidence type="ECO:0000256" key="2">
    <source>
        <dbReference type="SAM" id="SignalP"/>
    </source>
</evidence>
<dbReference type="GO" id="GO:0050853">
    <property type="term" value="P:B cell receptor signaling pathway"/>
    <property type="evidence" value="ECO:0007669"/>
    <property type="project" value="TreeGrafter"/>
</dbReference>
<dbReference type="eggNOG" id="ENOG502STG8">
    <property type="taxonomic scope" value="Eukaryota"/>
</dbReference>
<dbReference type="PROSITE" id="PS50835">
    <property type="entry name" value="IG_LIKE"/>
    <property type="match status" value="2"/>
</dbReference>
<reference evidence="5 6" key="1">
    <citation type="submission" date="2013-11" db="EMBL/GenBank/DDBJ databases">
        <title>The Damaraland mole rat (Fukomys damarensis) genome and evolution of African mole rats.</title>
        <authorList>
            <person name="Gladyshev V.N."/>
            <person name="Fang X."/>
        </authorList>
    </citation>
    <scope>NUCLEOTIDE SEQUENCE [LARGE SCALE GENOMIC DNA]</scope>
    <source>
        <tissue evidence="5">Liver</tissue>
    </source>
</reference>
<dbReference type="STRING" id="885580.ENSFDAP00000000358"/>
<dbReference type="InterPro" id="IPR013783">
    <property type="entry name" value="Ig-like_fold"/>
</dbReference>
<evidence type="ECO:0000313" key="6">
    <source>
        <dbReference type="Proteomes" id="UP000028990"/>
    </source>
</evidence>
<dbReference type="InterPro" id="IPR022617">
    <property type="entry name" value="Rad60/SUMO-like_dom"/>
</dbReference>
<feature type="compositionally biased region" description="Acidic residues" evidence="1">
    <location>
        <begin position="399"/>
        <end position="420"/>
    </location>
</feature>
<keyword evidence="6" id="KW-1185">Reference proteome</keyword>
<name>A0A091DN29_FUKDA</name>
<dbReference type="Proteomes" id="UP000028990">
    <property type="component" value="Unassembled WGS sequence"/>
</dbReference>
<feature type="domain" description="Ubiquitin-like" evidence="3">
    <location>
        <begin position="921"/>
        <end position="992"/>
    </location>
</feature>
<dbReference type="Gene3D" id="3.10.20.90">
    <property type="entry name" value="Phosphatidylinositol 3-kinase Catalytic Subunit, Chain A, domain 1"/>
    <property type="match status" value="2"/>
</dbReference>
<sequence>MPPPVLLSFLLLLFPKGGGPQKPLLVEVEEGADVVLPCLRGPSSAPSEWLVWSRGNQSVPFLELSLGLPGLGVQMGPLGILLLIFNVSDQMGGFYLCQPGPPSKNAWQPGWTVSVEGSGKLFRWNTSDLGDLSCGLGNGSSGGPRLSPHHPNNSQLYVWNQGHPEIWEAEPVCAPPRGSLKESLTQDLTVAPGSTLWLSCGAPTTHVTRGPISWTRVQPKKPNATLLNLYVREKPPVQEMWVLGPVLSLSQATVQATGTYYCLRGNLTTEIQVKVIPQPAWQWLLRNGGWKLPVVPVVYLTFCLGSLVAFLHIRRALVLRRKRKRMTDPTRRFFKVTPPPGNGTQNQYGNVLSLPTPTSGTGRAQRWAAALGGPVQPYGNPHAADVPEAGAASPPTAGVEEEEGEAYEEPDSEEGSEFYENDSSLGQDRLSRDGSGYENPEVRSVGPADEDSFSNGNSGSSWYLRGWADPARCRAASRKRAPGALSCSAAESYENADEEMAPPAARPTDFLSPQGSAWDPSREATSLGSQSYEDMRGILYAAPQLRSLQPGPHHEEDADSYENMDNPDEPGLAWGGGDHMGVWSTRVEDYHSQDASLLYQRVQRVFYMGMGRERRRVNRDELSQWRSPAGRTVDTVLVDLVSDSDEDVLEVATTRGAVDAVEVQSPEPWVPAVPRGDSDSDERSAGRGGGVGAEGRRAPAVPAQGGESSFHPIPDPLSLLKLYAEVAEEEADMAESSSPHPEEPPFPSSPWKKLRSKDEKEEKKKVLLVEDTSPLPSPPPRSKSRKHTQALQKLREVNRRLQDLRSCLSPKQHQGQDHQSQDDEVLLVEGPVLPDNPRLFSLKVRCRADVIRLPIKMSEPLQRVVDHMASHLGVSPSRILLLFGETELSPAATPRTLKLGVADIIDCVVLASSSEGEEVSQQLRLRVQGKEKHQMLEILLSQDSPLETLMSHYEKAMGLSGHKLSFFFDGTKLSGKELPADLGMESGDLIEVWG</sequence>
<evidence type="ECO:0000313" key="5">
    <source>
        <dbReference type="EMBL" id="KFO33549.1"/>
    </source>
</evidence>
<organism evidence="5 6">
    <name type="scientific">Fukomys damarensis</name>
    <name type="common">Damaraland mole rat</name>
    <name type="synonym">Cryptomys damarensis</name>
    <dbReference type="NCBI Taxonomy" id="885580"/>
    <lineage>
        <taxon>Eukaryota</taxon>
        <taxon>Metazoa</taxon>
        <taxon>Chordata</taxon>
        <taxon>Craniata</taxon>
        <taxon>Vertebrata</taxon>
        <taxon>Euteleostomi</taxon>
        <taxon>Mammalia</taxon>
        <taxon>Eutheria</taxon>
        <taxon>Euarchontoglires</taxon>
        <taxon>Glires</taxon>
        <taxon>Rodentia</taxon>
        <taxon>Hystricomorpha</taxon>
        <taxon>Bathyergidae</taxon>
        <taxon>Fukomys</taxon>
    </lineage>
</organism>
<evidence type="ECO:0000259" key="4">
    <source>
        <dbReference type="PROSITE" id="PS50835"/>
    </source>
</evidence>
<dbReference type="PROSITE" id="PS50053">
    <property type="entry name" value="UBIQUITIN_2"/>
    <property type="match status" value="1"/>
</dbReference>
<feature type="domain" description="Ig-like" evidence="4">
    <location>
        <begin position="20"/>
        <end position="98"/>
    </location>
</feature>
<dbReference type="InterPro" id="IPR036179">
    <property type="entry name" value="Ig-like_dom_sf"/>
</dbReference>
<feature type="domain" description="Ig-like" evidence="4">
    <location>
        <begin position="176"/>
        <end position="274"/>
    </location>
</feature>
<dbReference type="PANTHER" id="PTHR16674:SF2">
    <property type="entry name" value="B-LYMPHOCYTE ANTIGEN CD19"/>
    <property type="match status" value="1"/>
</dbReference>
<feature type="region of interest" description="Disordered" evidence="1">
    <location>
        <begin position="372"/>
        <end position="461"/>
    </location>
</feature>
<evidence type="ECO:0000259" key="3">
    <source>
        <dbReference type="PROSITE" id="PS50053"/>
    </source>
</evidence>
<dbReference type="InterPro" id="IPR000626">
    <property type="entry name" value="Ubiquitin-like_dom"/>
</dbReference>
<dbReference type="SMART" id="SM00409">
    <property type="entry name" value="IG"/>
    <property type="match status" value="2"/>
</dbReference>
<dbReference type="SUPFAM" id="SSF54236">
    <property type="entry name" value="Ubiquitin-like"/>
    <property type="match status" value="2"/>
</dbReference>
<dbReference type="Pfam" id="PF11976">
    <property type="entry name" value="Rad60-SLD"/>
    <property type="match status" value="1"/>
</dbReference>
<dbReference type="CDD" id="cd17078">
    <property type="entry name" value="Ubl_SLD1_NFATC2ip"/>
    <property type="match status" value="1"/>
</dbReference>
<feature type="chain" id="PRO_5001873261" evidence="2">
    <location>
        <begin position="21"/>
        <end position="994"/>
    </location>
</feature>
<dbReference type="Gene3D" id="2.60.40.10">
    <property type="entry name" value="Immunoglobulins"/>
    <property type="match status" value="1"/>
</dbReference>
<dbReference type="GO" id="GO:0009897">
    <property type="term" value="C:external side of plasma membrane"/>
    <property type="evidence" value="ECO:0007669"/>
    <property type="project" value="TreeGrafter"/>
</dbReference>